<evidence type="ECO:0000256" key="1">
    <source>
        <dbReference type="ARBA" id="ARBA00009477"/>
    </source>
</evidence>
<dbReference type="SUPFAM" id="SSF111369">
    <property type="entry name" value="HlyD-like secretion proteins"/>
    <property type="match status" value="1"/>
</dbReference>
<dbReference type="PANTHER" id="PTHR30469">
    <property type="entry name" value="MULTIDRUG RESISTANCE PROTEIN MDTA"/>
    <property type="match status" value="1"/>
</dbReference>
<dbReference type="AlphaFoldDB" id="A0A1H7NE43"/>
<sequence length="374" mass="39373">MKRFLLLILIAGLAGGGYYGYRNHFKGSGQQVQAQATAPGQAAAVPVEVGAIELSSVNEEVEALGTLAADESVVIAPEMAGRVVALGFKEGEKVAKDQKLVMLDTAMLDAELKQAQADLSLARDTYDRNRSLVQRGSGTQVALEQATAQLASQEAKIQLVQAKLALATIKAPFTGVVGLRSVGIGDFVSVGKQLITLTNIDPIKVDFRVPEIFLTQVKVGQPIQLKVDAVPDRPFTGQVFAIDPVVDVNGRAVKLRASIPNADLVLKPGLFARVTVVVDKRDNALLVPETAVVPDGVGKAVFVVEGGKARRMPVELGKRLLGKVEVVKGLKAGQQIVTAGQMRLRDGSTVAIKEKASVQTSALPGAVPPGVAQQ</sequence>
<dbReference type="Pfam" id="PF25954">
    <property type="entry name" value="Beta-barrel_RND_2"/>
    <property type="match status" value="1"/>
</dbReference>
<dbReference type="FunFam" id="2.40.30.170:FF:000010">
    <property type="entry name" value="Efflux RND transporter periplasmic adaptor subunit"/>
    <property type="match status" value="1"/>
</dbReference>
<evidence type="ECO:0000259" key="4">
    <source>
        <dbReference type="Pfam" id="PF25989"/>
    </source>
</evidence>
<dbReference type="OrthoDB" id="9806939at2"/>
<feature type="domain" description="Multidrug resistance protein MdtA-like barrel-sandwich hybrid" evidence="2">
    <location>
        <begin position="72"/>
        <end position="197"/>
    </location>
</feature>
<accession>A0A1H7NE43</accession>
<protein>
    <submittedName>
        <fullName evidence="5">Membrane fusion protein, multidrug efflux system</fullName>
    </submittedName>
</protein>
<dbReference type="GO" id="GO:0015562">
    <property type="term" value="F:efflux transmembrane transporter activity"/>
    <property type="evidence" value="ECO:0007669"/>
    <property type="project" value="TreeGrafter"/>
</dbReference>
<keyword evidence="6" id="KW-1185">Reference proteome</keyword>
<dbReference type="InterPro" id="IPR058792">
    <property type="entry name" value="Beta-barrel_RND_2"/>
</dbReference>
<feature type="domain" description="CusB-like beta-barrel" evidence="3">
    <location>
        <begin position="205"/>
        <end position="276"/>
    </location>
</feature>
<organism evidence="5 6">
    <name type="scientific">Bosea lupini</name>
    <dbReference type="NCBI Taxonomy" id="1036779"/>
    <lineage>
        <taxon>Bacteria</taxon>
        <taxon>Pseudomonadati</taxon>
        <taxon>Pseudomonadota</taxon>
        <taxon>Alphaproteobacteria</taxon>
        <taxon>Hyphomicrobiales</taxon>
        <taxon>Boseaceae</taxon>
        <taxon>Bosea</taxon>
    </lineage>
</organism>
<evidence type="ECO:0000313" key="5">
    <source>
        <dbReference type="EMBL" id="SEL21770.1"/>
    </source>
</evidence>
<dbReference type="EMBL" id="FOAN01000003">
    <property type="protein sequence ID" value="SEL21770.1"/>
    <property type="molecule type" value="Genomic_DNA"/>
</dbReference>
<dbReference type="Pfam" id="PF25989">
    <property type="entry name" value="YknX_C"/>
    <property type="match status" value="1"/>
</dbReference>
<comment type="similarity">
    <text evidence="1">Belongs to the membrane fusion protein (MFP) (TC 8.A.1) family.</text>
</comment>
<dbReference type="InterPro" id="IPR058637">
    <property type="entry name" value="YknX-like_C"/>
</dbReference>
<reference evidence="6" key="1">
    <citation type="submission" date="2016-10" db="EMBL/GenBank/DDBJ databases">
        <authorList>
            <person name="Varghese N."/>
            <person name="Submissions S."/>
        </authorList>
    </citation>
    <scope>NUCLEOTIDE SEQUENCE [LARGE SCALE GENOMIC DNA]</scope>
    <source>
        <strain evidence="6">LMG 26383,CCUG 61248,R- 45681</strain>
    </source>
</reference>
<dbReference type="Gene3D" id="1.10.287.470">
    <property type="entry name" value="Helix hairpin bin"/>
    <property type="match status" value="1"/>
</dbReference>
<gene>
    <name evidence="5" type="ORF">SAMN04515666_103105</name>
</gene>
<evidence type="ECO:0000313" key="6">
    <source>
        <dbReference type="Proteomes" id="UP000199664"/>
    </source>
</evidence>
<dbReference type="STRING" id="1036779.SAMN04515666_103105"/>
<dbReference type="Gene3D" id="2.40.50.100">
    <property type="match status" value="1"/>
</dbReference>
<evidence type="ECO:0000259" key="2">
    <source>
        <dbReference type="Pfam" id="PF25917"/>
    </source>
</evidence>
<proteinExistence type="inferred from homology"/>
<dbReference type="GO" id="GO:1990281">
    <property type="term" value="C:efflux pump complex"/>
    <property type="evidence" value="ECO:0007669"/>
    <property type="project" value="TreeGrafter"/>
</dbReference>
<dbReference type="InterPro" id="IPR006143">
    <property type="entry name" value="RND_pump_MFP"/>
</dbReference>
<dbReference type="RefSeq" id="WP_091832792.1">
    <property type="nucleotide sequence ID" value="NZ_FOAN01000003.1"/>
</dbReference>
<dbReference type="Gene3D" id="2.40.420.20">
    <property type="match status" value="1"/>
</dbReference>
<evidence type="ECO:0000259" key="3">
    <source>
        <dbReference type="Pfam" id="PF25954"/>
    </source>
</evidence>
<feature type="domain" description="YknX-like C-terminal permuted SH3-like" evidence="4">
    <location>
        <begin position="285"/>
        <end position="351"/>
    </location>
</feature>
<name>A0A1H7NE43_9HYPH</name>
<dbReference type="Gene3D" id="2.40.30.170">
    <property type="match status" value="1"/>
</dbReference>
<dbReference type="NCBIfam" id="TIGR01730">
    <property type="entry name" value="RND_mfp"/>
    <property type="match status" value="1"/>
</dbReference>
<dbReference type="Proteomes" id="UP000199664">
    <property type="component" value="Unassembled WGS sequence"/>
</dbReference>
<dbReference type="Pfam" id="PF25917">
    <property type="entry name" value="BSH_RND"/>
    <property type="match status" value="1"/>
</dbReference>
<dbReference type="InterPro" id="IPR058625">
    <property type="entry name" value="MdtA-like_BSH"/>
</dbReference>